<dbReference type="PROSITE" id="PS50404">
    <property type="entry name" value="GST_NTER"/>
    <property type="match status" value="1"/>
</dbReference>
<dbReference type="Pfam" id="PF13409">
    <property type="entry name" value="GST_N_2"/>
    <property type="match status" value="1"/>
</dbReference>
<dbReference type="SUPFAM" id="SSF47616">
    <property type="entry name" value="GST C-terminal domain-like"/>
    <property type="match status" value="1"/>
</dbReference>
<accession>T1J4A2</accession>
<dbReference type="PANTHER" id="PTHR44188:SF1">
    <property type="entry name" value="GDAP1, ISOFORM A"/>
    <property type="match status" value="1"/>
</dbReference>
<dbReference type="GO" id="GO:0005741">
    <property type="term" value="C:mitochondrial outer membrane"/>
    <property type="evidence" value="ECO:0007669"/>
    <property type="project" value="TreeGrafter"/>
</dbReference>
<dbReference type="AlphaFoldDB" id="T1J4A2"/>
<name>T1J4A2_STRMM</name>
<dbReference type="GO" id="GO:0008053">
    <property type="term" value="P:mitochondrial fusion"/>
    <property type="evidence" value="ECO:0007669"/>
    <property type="project" value="TreeGrafter"/>
</dbReference>
<feature type="domain" description="GST C-terminal" evidence="4">
    <location>
        <begin position="124"/>
        <end position="279"/>
    </location>
</feature>
<organism evidence="5 6">
    <name type="scientific">Strigamia maritima</name>
    <name type="common">European centipede</name>
    <name type="synonym">Geophilus maritimus</name>
    <dbReference type="NCBI Taxonomy" id="126957"/>
    <lineage>
        <taxon>Eukaryota</taxon>
        <taxon>Metazoa</taxon>
        <taxon>Ecdysozoa</taxon>
        <taxon>Arthropoda</taxon>
        <taxon>Myriapoda</taxon>
        <taxon>Chilopoda</taxon>
        <taxon>Pleurostigmophora</taxon>
        <taxon>Geophilomorpha</taxon>
        <taxon>Linotaeniidae</taxon>
        <taxon>Strigamia</taxon>
    </lineage>
</organism>
<dbReference type="EMBL" id="JH431841">
    <property type="status" value="NOT_ANNOTATED_CDS"/>
    <property type="molecule type" value="Genomic_DNA"/>
</dbReference>
<dbReference type="InterPro" id="IPR010987">
    <property type="entry name" value="Glutathione-S-Trfase_C-like"/>
</dbReference>
<reference evidence="6" key="1">
    <citation type="submission" date="2011-05" db="EMBL/GenBank/DDBJ databases">
        <authorList>
            <person name="Richards S.R."/>
            <person name="Qu J."/>
            <person name="Jiang H."/>
            <person name="Jhangiani S.N."/>
            <person name="Agravi P."/>
            <person name="Goodspeed R."/>
            <person name="Gross S."/>
            <person name="Mandapat C."/>
            <person name="Jackson L."/>
            <person name="Mathew T."/>
            <person name="Pu L."/>
            <person name="Thornton R."/>
            <person name="Saada N."/>
            <person name="Wilczek-Boney K.B."/>
            <person name="Lee S."/>
            <person name="Kovar C."/>
            <person name="Wu Y."/>
            <person name="Scherer S.E."/>
            <person name="Worley K.C."/>
            <person name="Muzny D.M."/>
            <person name="Gibbs R."/>
        </authorList>
    </citation>
    <scope>NUCLEOTIDE SEQUENCE</scope>
    <source>
        <strain evidence="6">Brora</strain>
    </source>
</reference>
<dbReference type="Gene3D" id="1.20.1050.10">
    <property type="match status" value="1"/>
</dbReference>
<dbReference type="InterPro" id="IPR036282">
    <property type="entry name" value="Glutathione-S-Trfase_C_sf"/>
</dbReference>
<dbReference type="InterPro" id="IPR036249">
    <property type="entry name" value="Thioredoxin-like_sf"/>
</dbReference>
<dbReference type="Gene3D" id="3.40.30.10">
    <property type="entry name" value="Glutaredoxin"/>
    <property type="match status" value="1"/>
</dbReference>
<evidence type="ECO:0000256" key="2">
    <source>
        <dbReference type="SAM" id="Phobius"/>
    </source>
</evidence>
<dbReference type="HOGENOM" id="CLU_049129_0_0_1"/>
<sequence length="301" mass="35777">MATIVGTSNTSSNDGNTLLLYHHEQSFYSQKVVFALMEKHLPFKSHIIQLPKFEQYEPWFIRLNPKGEVPVLRDGVKAIHRDCFQKRAAMRLLKIDEIPIEDLTIGCLLHQEFTHDTKLPKFIRHRMKALRTRRFSIIQEMMVQYPDLREHYERKLTIIQDKRRKQENRDELLKIMNKITQILDDVETELISHSTEEIEMWLTGERFTAADICLSVMLHRLFVLGLAFRWWGEDRRPHLAKYFEKTRRLESYKRACLTVSNYDKLMYAVEMLKQNMPYLVGTVVLVTALAFGVVFYKKLRK</sequence>
<feature type="domain" description="GST N-terminal" evidence="3">
    <location>
        <begin position="16"/>
        <end position="101"/>
    </location>
</feature>
<dbReference type="EnsemblMetazoa" id="SMAR008433-RA">
    <property type="protein sequence ID" value="SMAR008433-PA"/>
    <property type="gene ID" value="SMAR008433"/>
</dbReference>
<evidence type="ECO:0000259" key="4">
    <source>
        <dbReference type="PROSITE" id="PS50405"/>
    </source>
</evidence>
<proteinExistence type="inferred from homology"/>
<protein>
    <recommendedName>
        <fullName evidence="7">GST N-terminal domain-containing protein</fullName>
    </recommendedName>
</protein>
<dbReference type="Proteomes" id="UP000014500">
    <property type="component" value="Unassembled WGS sequence"/>
</dbReference>
<evidence type="ECO:0000313" key="6">
    <source>
        <dbReference type="Proteomes" id="UP000014500"/>
    </source>
</evidence>
<dbReference type="PROSITE" id="PS50405">
    <property type="entry name" value="GST_CTER"/>
    <property type="match status" value="1"/>
</dbReference>
<keyword evidence="2" id="KW-1133">Transmembrane helix</keyword>
<dbReference type="eggNOG" id="KOG4420">
    <property type="taxonomic scope" value="Eukaryota"/>
</dbReference>
<keyword evidence="2" id="KW-0472">Membrane</keyword>
<dbReference type="Pfam" id="PF13410">
    <property type="entry name" value="GST_C_2"/>
    <property type="match status" value="1"/>
</dbReference>
<keyword evidence="6" id="KW-1185">Reference proteome</keyword>
<dbReference type="PhylomeDB" id="T1J4A2"/>
<evidence type="ECO:0000313" key="5">
    <source>
        <dbReference type="EnsemblMetazoa" id="SMAR008433-PA"/>
    </source>
</evidence>
<keyword evidence="2" id="KW-0812">Transmembrane</keyword>
<dbReference type="PANTHER" id="PTHR44188">
    <property type="entry name" value="GDAP1, ISOFORM A"/>
    <property type="match status" value="1"/>
</dbReference>
<evidence type="ECO:0000259" key="3">
    <source>
        <dbReference type="PROSITE" id="PS50404"/>
    </source>
</evidence>
<reference evidence="5" key="2">
    <citation type="submission" date="2015-02" db="UniProtKB">
        <authorList>
            <consortium name="EnsemblMetazoa"/>
        </authorList>
    </citation>
    <scope>IDENTIFICATION</scope>
</reference>
<dbReference type="SUPFAM" id="SSF52833">
    <property type="entry name" value="Thioredoxin-like"/>
    <property type="match status" value="1"/>
</dbReference>
<evidence type="ECO:0008006" key="7">
    <source>
        <dbReference type="Google" id="ProtNLM"/>
    </source>
</evidence>
<dbReference type="GO" id="GO:0000266">
    <property type="term" value="P:mitochondrial fission"/>
    <property type="evidence" value="ECO:0007669"/>
    <property type="project" value="TreeGrafter"/>
</dbReference>
<comment type="similarity">
    <text evidence="1">Belongs to the GST superfamily.</text>
</comment>
<dbReference type="InterPro" id="IPR004045">
    <property type="entry name" value="Glutathione_S-Trfase_N"/>
</dbReference>
<dbReference type="GO" id="GO:0006626">
    <property type="term" value="P:protein targeting to mitochondrion"/>
    <property type="evidence" value="ECO:0007669"/>
    <property type="project" value="TreeGrafter"/>
</dbReference>
<evidence type="ECO:0000256" key="1">
    <source>
        <dbReference type="ARBA" id="ARBA00007409"/>
    </source>
</evidence>
<feature type="transmembrane region" description="Helical" evidence="2">
    <location>
        <begin position="276"/>
        <end position="296"/>
    </location>
</feature>
<dbReference type="OMA" id="MANEQLQ"/>
<dbReference type="STRING" id="126957.T1J4A2"/>